<feature type="region of interest" description="Disordered" evidence="1">
    <location>
        <begin position="1"/>
        <end position="29"/>
    </location>
</feature>
<organism evidence="2 3">
    <name type="scientific">Microtetraspora glauca</name>
    <dbReference type="NCBI Taxonomy" id="1996"/>
    <lineage>
        <taxon>Bacteria</taxon>
        <taxon>Bacillati</taxon>
        <taxon>Actinomycetota</taxon>
        <taxon>Actinomycetes</taxon>
        <taxon>Streptosporangiales</taxon>
        <taxon>Streptosporangiaceae</taxon>
        <taxon>Microtetraspora</taxon>
    </lineage>
</organism>
<dbReference type="RefSeq" id="WP_358141521.1">
    <property type="nucleotide sequence ID" value="NZ_JBFALK010000033.1"/>
</dbReference>
<feature type="region of interest" description="Disordered" evidence="1">
    <location>
        <begin position="65"/>
        <end position="104"/>
    </location>
</feature>
<protein>
    <submittedName>
        <fullName evidence="2">Uncharacterized protein</fullName>
    </submittedName>
</protein>
<reference evidence="2 3" key="1">
    <citation type="submission" date="2024-06" db="EMBL/GenBank/DDBJ databases">
        <title>The Natural Products Discovery Center: Release of the First 8490 Sequenced Strains for Exploring Actinobacteria Biosynthetic Diversity.</title>
        <authorList>
            <person name="Kalkreuter E."/>
            <person name="Kautsar S.A."/>
            <person name="Yang D."/>
            <person name="Bader C.D."/>
            <person name="Teijaro C.N."/>
            <person name="Fluegel L."/>
            <person name="Davis C.M."/>
            <person name="Simpson J.R."/>
            <person name="Lauterbach L."/>
            <person name="Steele A.D."/>
            <person name="Gui C."/>
            <person name="Meng S."/>
            <person name="Li G."/>
            <person name="Viehrig K."/>
            <person name="Ye F."/>
            <person name="Su P."/>
            <person name="Kiefer A.F."/>
            <person name="Nichols A."/>
            <person name="Cepeda A.J."/>
            <person name="Yan W."/>
            <person name="Fan B."/>
            <person name="Jiang Y."/>
            <person name="Adhikari A."/>
            <person name="Zheng C.-J."/>
            <person name="Schuster L."/>
            <person name="Cowan T.M."/>
            <person name="Smanski M.J."/>
            <person name="Chevrette M.G."/>
            <person name="De Carvalho L.P.S."/>
            <person name="Shen B."/>
        </authorList>
    </citation>
    <scope>NUCLEOTIDE SEQUENCE [LARGE SCALE GENOMIC DNA]</scope>
    <source>
        <strain evidence="2 3">NPDC050100</strain>
    </source>
</reference>
<accession>A0ABV3GT15</accession>
<keyword evidence="3" id="KW-1185">Reference proteome</keyword>
<evidence type="ECO:0000256" key="1">
    <source>
        <dbReference type="SAM" id="MobiDB-lite"/>
    </source>
</evidence>
<evidence type="ECO:0000313" key="2">
    <source>
        <dbReference type="EMBL" id="MEV0974647.1"/>
    </source>
</evidence>
<proteinExistence type="predicted"/>
<comment type="caution">
    <text evidence="2">The sequence shown here is derived from an EMBL/GenBank/DDBJ whole genome shotgun (WGS) entry which is preliminary data.</text>
</comment>
<dbReference type="Proteomes" id="UP001551675">
    <property type="component" value="Unassembled WGS sequence"/>
</dbReference>
<evidence type="ECO:0000313" key="3">
    <source>
        <dbReference type="Proteomes" id="UP001551675"/>
    </source>
</evidence>
<sequence length="104" mass="11271">MTDGTKQNRNSDHPPYKKSELPDKLNPPRLDQLGSVVGMLYGRVAEMAEIDRMLADVRVVEQGGLADPDLASDDQNPASARADGPPSSTRRGGIRWRSSNCPAP</sequence>
<gene>
    <name evidence="2" type="ORF">AB0I59_39165</name>
</gene>
<dbReference type="EMBL" id="JBFALK010000033">
    <property type="protein sequence ID" value="MEV0974647.1"/>
    <property type="molecule type" value="Genomic_DNA"/>
</dbReference>
<name>A0ABV3GT15_MICGL</name>
<feature type="compositionally biased region" description="Basic and acidic residues" evidence="1">
    <location>
        <begin position="9"/>
        <end position="23"/>
    </location>
</feature>